<reference evidence="2" key="1">
    <citation type="submission" date="2013-03" db="EMBL/GenBank/DDBJ databases">
        <title>Genome sequence of Chthonomonas calidirosea, the first sequenced genome from the Armatimonadetes phylum (formally candidate division OP10).</title>
        <authorList>
            <person name="Lee K.C.Y."/>
            <person name="Morgan X.C."/>
            <person name="Dunfield P.F."/>
            <person name="Tamas I."/>
            <person name="Houghton K.M."/>
            <person name="Vyssotski M."/>
            <person name="Ryan J.L.J."/>
            <person name="Lagutin K."/>
            <person name="McDonald I.R."/>
            <person name="Stott M.B."/>
        </authorList>
    </citation>
    <scope>NUCLEOTIDE SEQUENCE [LARGE SCALE GENOMIC DNA]</scope>
    <source>
        <strain evidence="2">DSM 23976 / ICMP 18418 / T49</strain>
    </source>
</reference>
<dbReference type="Proteomes" id="UP000014227">
    <property type="component" value="Chromosome I"/>
</dbReference>
<keyword evidence="2" id="KW-1185">Reference proteome</keyword>
<dbReference type="EMBL" id="HF951689">
    <property type="protein sequence ID" value="CCW36288.1"/>
    <property type="molecule type" value="Genomic_DNA"/>
</dbReference>
<dbReference type="RefSeq" id="WP_016483799.1">
    <property type="nucleotide sequence ID" value="NC_021487.1"/>
</dbReference>
<dbReference type="HOGENOM" id="CLU_603882_0_0_0"/>
<dbReference type="InterPro" id="IPR017853">
    <property type="entry name" value="GH"/>
</dbReference>
<organism evidence="1 2">
    <name type="scientific">Chthonomonas calidirosea (strain DSM 23976 / ICMP 18418 / T49)</name>
    <dbReference type="NCBI Taxonomy" id="1303518"/>
    <lineage>
        <taxon>Bacteria</taxon>
        <taxon>Bacillati</taxon>
        <taxon>Armatimonadota</taxon>
        <taxon>Chthonomonadia</taxon>
        <taxon>Chthonomonadales</taxon>
        <taxon>Chthonomonadaceae</taxon>
        <taxon>Chthonomonas</taxon>
    </lineage>
</organism>
<dbReference type="eggNOG" id="COG1649">
    <property type="taxonomic scope" value="Bacteria"/>
</dbReference>
<sequence length="465" mass="51840">MPRGSAPANPLSSLYGRAIEIDPSFPYFQNRSPDSIAQELKVHGYRVVYYVLTADSDVQPALIRAFHRHGMRVWYATFLNGVYSRKDLPAGWSAWRMVTRGDLEGHPVQDGFTRLCLNNPQYRVWKKQQIVKMLKTYPFDGVALMEPYWPEYPGPQSPEYGCFCASCQASFQKMFPGSPLPDILHPESPNAPNRNPALWQNWLTFRRASVIAFLNDLINGPGGIRAETPSKPVCVWTLALDVPNAAQQLADIYGLDAAAIAAQVRPDAICFETDWPDWSRPDLPPDYVKRYASLFNAVRQVAPQMPLIMQADIGSEPQDRRSIEWIRAFEKACADLGLQGTLLYAYSLGDATYHEPPKVVKVRVLPHRIQLVFTSCVGASSAGDTLHYTFSGGALEKAIVDGNRVTLLLKAPPPKGARCTLTLRFIANDPARLLFHDAPPAILQEQTLSFVWQEGLNVSLAQSTP</sequence>
<dbReference type="SUPFAM" id="SSF51445">
    <property type="entry name" value="(Trans)glycosidases"/>
    <property type="match status" value="1"/>
</dbReference>
<proteinExistence type="predicted"/>
<name>S0EWK8_CHTCT</name>
<dbReference type="PATRIC" id="fig|1303518.3.peg.2588"/>
<gene>
    <name evidence="1" type="ORF">CCALI_02491</name>
</gene>
<dbReference type="InParanoid" id="S0EWK8"/>
<accession>S0EWK8</accession>
<dbReference type="Gene3D" id="3.20.20.80">
    <property type="entry name" value="Glycosidases"/>
    <property type="match status" value="1"/>
</dbReference>
<keyword evidence="1" id="KW-0378">Hydrolase</keyword>
<dbReference type="AlphaFoldDB" id="S0EWK8"/>
<dbReference type="KEGG" id="ccz:CCALI_02491"/>
<dbReference type="GO" id="GO:0016787">
    <property type="term" value="F:hydrolase activity"/>
    <property type="evidence" value="ECO:0007669"/>
    <property type="project" value="UniProtKB-KW"/>
</dbReference>
<evidence type="ECO:0000313" key="1">
    <source>
        <dbReference type="EMBL" id="CCW36288.1"/>
    </source>
</evidence>
<protein>
    <submittedName>
        <fullName evidence="1">Putative glycosyl hydrolase</fullName>
    </submittedName>
</protein>
<evidence type="ECO:0000313" key="2">
    <source>
        <dbReference type="Proteomes" id="UP000014227"/>
    </source>
</evidence>